<keyword evidence="2" id="KW-1185">Reference proteome</keyword>
<evidence type="ECO:0000313" key="2">
    <source>
        <dbReference type="Proteomes" id="UP000326367"/>
    </source>
</evidence>
<name>A0ABQ6T5Z5_9GAMM</name>
<gene>
    <name evidence="1" type="ORF">FJU31_00600</name>
</gene>
<comment type="caution">
    <text evidence="1">The sequence shown here is derived from an EMBL/GenBank/DDBJ whole genome shotgun (WGS) entry which is preliminary data.</text>
</comment>
<dbReference type="EMBL" id="VYKI01000001">
    <property type="protein sequence ID" value="KAA9004386.1"/>
    <property type="molecule type" value="Genomic_DNA"/>
</dbReference>
<evidence type="ECO:0008006" key="3">
    <source>
        <dbReference type="Google" id="ProtNLM"/>
    </source>
</evidence>
<reference evidence="1 2" key="1">
    <citation type="journal article" date="2020" name="Antonie Van Leeuwenhoek">
        <title>Stenotrophomonas cyclobalanopsidis sp. nov., isolated from the leaf spot disease of Cyclobalanopsis patelliformis.</title>
        <authorList>
            <person name="Bian D.R."/>
            <person name="Xue H."/>
            <person name="Piao C.G."/>
            <person name="Li Y."/>
        </authorList>
    </citation>
    <scope>NUCLEOTIDE SEQUENCE [LARGE SCALE GENOMIC DNA]</scope>
    <source>
        <strain evidence="1 2">TPQG1-4</strain>
    </source>
</reference>
<organism evidence="1 2">
    <name type="scientific">Stenotrophomonas cyclobalanopsidis</name>
    <dbReference type="NCBI Taxonomy" id="2771362"/>
    <lineage>
        <taxon>Bacteria</taxon>
        <taxon>Pseudomonadati</taxon>
        <taxon>Pseudomonadota</taxon>
        <taxon>Gammaproteobacteria</taxon>
        <taxon>Lysobacterales</taxon>
        <taxon>Lysobacteraceae</taxon>
        <taxon>Stenotrophomonas</taxon>
    </lineage>
</organism>
<sequence length="107" mass="12411">MKHRRPAFVPLPPPREDEESYLAFAWFREEEYAIFKALLPERDWHDTFAEWEKDIERHVWLARVSGVGTVRVTVAVADFVEWCLANDLPFESSSLSKFASAHGASPY</sequence>
<accession>A0ABQ6T5Z5</accession>
<proteinExistence type="predicted"/>
<dbReference type="Proteomes" id="UP000326367">
    <property type="component" value="Unassembled WGS sequence"/>
</dbReference>
<evidence type="ECO:0000313" key="1">
    <source>
        <dbReference type="EMBL" id="KAA9004386.1"/>
    </source>
</evidence>
<protein>
    <recommendedName>
        <fullName evidence="3">Core-binding (CB) domain-containing protein</fullName>
    </recommendedName>
</protein>
<dbReference type="RefSeq" id="WP_150453059.1">
    <property type="nucleotide sequence ID" value="NZ_VYKI01000001.1"/>
</dbReference>